<keyword evidence="3" id="KW-1185">Reference proteome</keyword>
<dbReference type="EMBL" id="FZNQ01000025">
    <property type="protein sequence ID" value="SNR63646.1"/>
    <property type="molecule type" value="Genomic_DNA"/>
</dbReference>
<sequence>MTGIIYFQRTDGPGGTLPPTDSCERDNVTGRSDGDDVLGVTRP</sequence>
<protein>
    <submittedName>
        <fullName evidence="2">Uncharacterized protein</fullName>
    </submittedName>
</protein>
<feature type="region of interest" description="Disordered" evidence="1">
    <location>
        <begin position="1"/>
        <end position="43"/>
    </location>
</feature>
<organism evidence="2 3">
    <name type="scientific">Halorubrum vacuolatum</name>
    <name type="common">Natronobacterium vacuolatum</name>
    <dbReference type="NCBI Taxonomy" id="63740"/>
    <lineage>
        <taxon>Archaea</taxon>
        <taxon>Methanobacteriati</taxon>
        <taxon>Methanobacteriota</taxon>
        <taxon>Stenosarchaea group</taxon>
        <taxon>Halobacteria</taxon>
        <taxon>Halobacteriales</taxon>
        <taxon>Haloferacaceae</taxon>
        <taxon>Halorubrum</taxon>
    </lineage>
</organism>
<feature type="compositionally biased region" description="Basic and acidic residues" evidence="1">
    <location>
        <begin position="22"/>
        <end position="34"/>
    </location>
</feature>
<gene>
    <name evidence="2" type="ORF">SAMN06264855_12518</name>
</gene>
<dbReference type="Proteomes" id="UP000198397">
    <property type="component" value="Unassembled WGS sequence"/>
</dbReference>
<proteinExistence type="predicted"/>
<evidence type="ECO:0000256" key="1">
    <source>
        <dbReference type="SAM" id="MobiDB-lite"/>
    </source>
</evidence>
<evidence type="ECO:0000313" key="2">
    <source>
        <dbReference type="EMBL" id="SNR63646.1"/>
    </source>
</evidence>
<evidence type="ECO:0000313" key="3">
    <source>
        <dbReference type="Proteomes" id="UP000198397"/>
    </source>
</evidence>
<dbReference type="AlphaFoldDB" id="A0A238XX45"/>
<reference evidence="2 3" key="1">
    <citation type="submission" date="2017-06" db="EMBL/GenBank/DDBJ databases">
        <authorList>
            <person name="Kim H.J."/>
            <person name="Triplett B.A."/>
        </authorList>
    </citation>
    <scope>NUCLEOTIDE SEQUENCE [LARGE SCALE GENOMIC DNA]</scope>
    <source>
        <strain evidence="2 3">DSM 8800</strain>
    </source>
</reference>
<name>A0A238XX45_HALVU</name>
<accession>A0A238XX45</accession>